<dbReference type="EMBL" id="AP022597">
    <property type="protein sequence ID" value="BBY71353.1"/>
    <property type="molecule type" value="Genomic_DNA"/>
</dbReference>
<dbReference type="Proteomes" id="UP000466578">
    <property type="component" value="Chromosome"/>
</dbReference>
<dbReference type="Gene3D" id="3.40.50.300">
    <property type="entry name" value="P-loop containing nucleotide triphosphate hydrolases"/>
    <property type="match status" value="1"/>
</dbReference>
<dbReference type="InterPro" id="IPR052736">
    <property type="entry name" value="Stf3_sulfotransferase"/>
</dbReference>
<dbReference type="InterPro" id="IPR027417">
    <property type="entry name" value="P-loop_NTPase"/>
</dbReference>
<evidence type="ECO:0000313" key="1">
    <source>
        <dbReference type="EMBL" id="BBY71353.1"/>
    </source>
</evidence>
<accession>A0ABN6AR75</accession>
<reference evidence="1 2" key="1">
    <citation type="journal article" date="2019" name="Emerg. Microbes Infect.">
        <title>Comprehensive subspecies identification of 175 nontuberculous mycobacteria species based on 7547 genomic profiles.</title>
        <authorList>
            <person name="Matsumoto Y."/>
            <person name="Kinjo T."/>
            <person name="Motooka D."/>
            <person name="Nabeya D."/>
            <person name="Jung N."/>
            <person name="Uechi K."/>
            <person name="Horii T."/>
            <person name="Iida T."/>
            <person name="Fujita J."/>
            <person name="Nakamura S."/>
        </authorList>
    </citation>
    <scope>NUCLEOTIDE SEQUENCE [LARGE SCALE GENOMIC DNA]</scope>
    <source>
        <strain evidence="1 2">JCM 30622</strain>
    </source>
</reference>
<gene>
    <name evidence="1" type="ORF">MPRI_35400</name>
</gene>
<dbReference type="GeneID" id="45453933"/>
<dbReference type="PANTHER" id="PTHR36451">
    <property type="entry name" value="PAPS-DEPENDENT SULFOTRANSFERASE STF3"/>
    <property type="match status" value="1"/>
</dbReference>
<dbReference type="Pfam" id="PF13469">
    <property type="entry name" value="Sulfotransfer_3"/>
    <property type="match status" value="1"/>
</dbReference>
<name>A0ABN6AR75_9MYCO</name>
<evidence type="ECO:0000313" key="2">
    <source>
        <dbReference type="Proteomes" id="UP000466578"/>
    </source>
</evidence>
<keyword evidence="2" id="KW-1185">Reference proteome</keyword>
<dbReference type="RefSeq" id="WP_014384256.1">
    <property type="nucleotide sequence ID" value="NC_016948.1"/>
</dbReference>
<dbReference type="SUPFAM" id="SSF52540">
    <property type="entry name" value="P-loop containing nucleoside triphosphate hydrolases"/>
    <property type="match status" value="1"/>
</dbReference>
<protein>
    <submittedName>
        <fullName evidence="1">Sulfotransferase</fullName>
    </submittedName>
</protein>
<organism evidence="1 2">
    <name type="scientific">Mycobacterium paraintracellulare</name>
    <dbReference type="NCBI Taxonomy" id="1138383"/>
    <lineage>
        <taxon>Bacteria</taxon>
        <taxon>Bacillati</taxon>
        <taxon>Actinomycetota</taxon>
        <taxon>Actinomycetes</taxon>
        <taxon>Mycobacteriales</taxon>
        <taxon>Mycobacteriaceae</taxon>
        <taxon>Mycobacterium</taxon>
        <taxon>Mycobacterium avium complex (MAC)</taxon>
    </lineage>
</organism>
<dbReference type="PANTHER" id="PTHR36451:SF1">
    <property type="entry name" value="OMEGA-HYDROXY-BETA-DIHYDROMENAQUINONE-9 SULFOTRANSFERASE STF3"/>
    <property type="match status" value="1"/>
</dbReference>
<proteinExistence type="predicted"/>
<sequence length="391" mass="43948">MTTALPPLQRDDLMAAASAFTGLDDWGRDTNFVDSLDILVSDMRRTAQLNEAGVAAQVQDLLRLLVNRLGFERDLVEHPEILDEPLEPPIIILGLPRTGTSKLQRTIAADPGMQRLEVWRLLNPSPVMGNDSTRIAIGEQFEQALRQVPEFMARHPMEAREPDEDLWLMELTFDAPVASHRLHLPNHREWIAGRQPIAYSYMRTMLQYLQWQDGGAQGRRWVLKSPMHIGQVALLHELFPGALFVQCHRDIHTVLGSYCSLIEVARGMNSDHIDLTSLGPDFAEFWGRYTANNLAARTAIPDLNLYDVGYESIRDDIHGVIGEIYSRAGLTIAPTARAAFERYDAHRPSGHFGSHDYDPSRWAVTLELVAEHFGDYLDAFPEVGRPAAKGV</sequence>